<evidence type="ECO:0000313" key="2">
    <source>
        <dbReference type="Proteomes" id="UP000235803"/>
    </source>
</evidence>
<gene>
    <name evidence="1" type="ORF">C1H69_10165</name>
</gene>
<name>A0A2N7U4C1_9GAMM</name>
<protein>
    <submittedName>
        <fullName evidence="1">Uncharacterized protein</fullName>
    </submittedName>
</protein>
<comment type="caution">
    <text evidence="1">The sequence shown here is derived from an EMBL/GenBank/DDBJ whole genome shotgun (WGS) entry which is preliminary data.</text>
</comment>
<evidence type="ECO:0000313" key="1">
    <source>
        <dbReference type="EMBL" id="PMR75281.1"/>
    </source>
</evidence>
<reference evidence="1 2" key="1">
    <citation type="submission" date="2018-01" db="EMBL/GenBank/DDBJ databases">
        <title>Halomonas endophytica sp. nov., isolated from storage liquid in the stems of Populus euphratica.</title>
        <authorList>
            <person name="Chen C."/>
        </authorList>
    </citation>
    <scope>NUCLEOTIDE SEQUENCE [LARGE SCALE GENOMIC DNA]</scope>
    <source>
        <strain evidence="1 2">MC28</strain>
    </source>
</reference>
<dbReference type="OrthoDB" id="7031913at2"/>
<dbReference type="AlphaFoldDB" id="A0A2N7U4C1"/>
<dbReference type="Proteomes" id="UP000235803">
    <property type="component" value="Unassembled WGS sequence"/>
</dbReference>
<dbReference type="RefSeq" id="WP_102653295.1">
    <property type="nucleotide sequence ID" value="NZ_PNRF01000020.1"/>
</dbReference>
<keyword evidence="2" id="KW-1185">Reference proteome</keyword>
<proteinExistence type="predicted"/>
<organism evidence="1 2">
    <name type="scientific">Billgrantia endophytica</name>
    <dbReference type="NCBI Taxonomy" id="2033802"/>
    <lineage>
        <taxon>Bacteria</taxon>
        <taxon>Pseudomonadati</taxon>
        <taxon>Pseudomonadota</taxon>
        <taxon>Gammaproteobacteria</taxon>
        <taxon>Oceanospirillales</taxon>
        <taxon>Halomonadaceae</taxon>
        <taxon>Billgrantia</taxon>
    </lineage>
</organism>
<dbReference type="EMBL" id="PNRF01000020">
    <property type="protein sequence ID" value="PMR75281.1"/>
    <property type="molecule type" value="Genomic_DNA"/>
</dbReference>
<sequence length="388" mass="42221">MNSTPTIAPEKSEVAARANQSSERVLQYIEVDDAGDPTGRRASFVGVEFQGLQYSDLIDQKLGTKVAIPLNWKNARVIESTIDGISVETIASGNTKLESIYSSRTIGLVKDGWLPSGLALQENMVVMPDRCTISELAGRFRNGAKTDDADKDFLDLFADHRVRINPLLYALEGNLRANPSPETVEQQFDEVCAKISAALPMAELAPSGKGGLQGVVGIINDTQAGMALKQDFLIRLAPKLRAPVSARRLQQFWDEVLTTADECSVPRRSLVVLAALSAVCVPNGKSPGKALLKLNEANYSAELAYNALADLRSLEVLMQLFALLPNEKILLCTGDKDLALFWAGIRASDFIWNNNHFECKFYPVEALLPNVTAERKASYFGTGGGTDD</sequence>
<accession>A0A2N7U4C1</accession>